<evidence type="ECO:0000313" key="3">
    <source>
        <dbReference type="Proteomes" id="UP001153076"/>
    </source>
</evidence>
<dbReference type="Proteomes" id="UP001153076">
    <property type="component" value="Unassembled WGS sequence"/>
</dbReference>
<proteinExistence type="predicted"/>
<feature type="region of interest" description="Disordered" evidence="1">
    <location>
        <begin position="366"/>
        <end position="387"/>
    </location>
</feature>
<sequence length="448" mass="50658">MPMKTVRSGCKYLNIFGFCYVHLQEGSCHYNVMRIGGSWLTFKSIQQIPIYMLVVSRSSIYRFIVQQLEGSERTPTNEGVGNGNVQAPSTDVDLRGLEAYDLRYFGQPTRESDYDYDYDGEGSKQGGKAVMMMIVKMLNLMEIRMREDQDCNESLVDSNEDCVSNDGCEANDVLNVELEDGIPRHIDADVEDVEENKSASYLCVVEQLLINFKVNPTMTPVNMHKLITESYVVAIPRYSCNRAKKLLKSWVDRKIKSTIVTEEYAMSTIIKTLVLNILMQSYTLLFWMACNADNKHVYKYKPLFTVLEEIRKKLGKTMASKFKLAKLGLVMWSLELRCCLPKLKWKLGLYSHFSCKMSRSIGRPIKVGGNTSEKVKKNSGSSSRPTAVVLSSSQPTIVRPTLSQLPRALTCSSPQNRRHGSSPQTIPKTLSQQSEGILLFLDIPEPKL</sequence>
<organism evidence="2 3">
    <name type="scientific">Carnegiea gigantea</name>
    <dbReference type="NCBI Taxonomy" id="171969"/>
    <lineage>
        <taxon>Eukaryota</taxon>
        <taxon>Viridiplantae</taxon>
        <taxon>Streptophyta</taxon>
        <taxon>Embryophyta</taxon>
        <taxon>Tracheophyta</taxon>
        <taxon>Spermatophyta</taxon>
        <taxon>Magnoliopsida</taxon>
        <taxon>eudicotyledons</taxon>
        <taxon>Gunneridae</taxon>
        <taxon>Pentapetalae</taxon>
        <taxon>Caryophyllales</taxon>
        <taxon>Cactineae</taxon>
        <taxon>Cactaceae</taxon>
        <taxon>Cactoideae</taxon>
        <taxon>Echinocereeae</taxon>
        <taxon>Carnegiea</taxon>
    </lineage>
</organism>
<gene>
    <name evidence="2" type="ORF">Cgig2_032963</name>
</gene>
<keyword evidence="3" id="KW-1185">Reference proteome</keyword>
<dbReference type="EMBL" id="JAKOGI010000436">
    <property type="protein sequence ID" value="KAJ8435072.1"/>
    <property type="molecule type" value="Genomic_DNA"/>
</dbReference>
<protein>
    <submittedName>
        <fullName evidence="2">Uncharacterized protein</fullName>
    </submittedName>
</protein>
<feature type="compositionally biased region" description="Polar residues" evidence="1">
    <location>
        <begin position="378"/>
        <end position="387"/>
    </location>
</feature>
<comment type="caution">
    <text evidence="2">The sequence shown here is derived from an EMBL/GenBank/DDBJ whole genome shotgun (WGS) entry which is preliminary data.</text>
</comment>
<name>A0A9Q1QAL2_9CARY</name>
<dbReference type="AlphaFoldDB" id="A0A9Q1QAL2"/>
<evidence type="ECO:0000313" key="2">
    <source>
        <dbReference type="EMBL" id="KAJ8435072.1"/>
    </source>
</evidence>
<accession>A0A9Q1QAL2</accession>
<reference evidence="2" key="1">
    <citation type="submission" date="2022-04" db="EMBL/GenBank/DDBJ databases">
        <title>Carnegiea gigantea Genome sequencing and assembly v2.</title>
        <authorList>
            <person name="Copetti D."/>
            <person name="Sanderson M.J."/>
            <person name="Burquez A."/>
            <person name="Wojciechowski M.F."/>
        </authorList>
    </citation>
    <scope>NUCLEOTIDE SEQUENCE</scope>
    <source>
        <strain evidence="2">SGP5-SGP5p</strain>
        <tissue evidence="2">Aerial part</tissue>
    </source>
</reference>
<evidence type="ECO:0000256" key="1">
    <source>
        <dbReference type="SAM" id="MobiDB-lite"/>
    </source>
</evidence>